<evidence type="ECO:0000313" key="3">
    <source>
        <dbReference type="WBParaSite" id="maker-uti_cns_0004750-snap-gene-0.4-mRNA-1"/>
    </source>
</evidence>
<dbReference type="InterPro" id="IPR013806">
    <property type="entry name" value="Kringle-like"/>
</dbReference>
<organism evidence="2 3">
    <name type="scientific">Macrostomum lignano</name>
    <dbReference type="NCBI Taxonomy" id="282301"/>
    <lineage>
        <taxon>Eukaryota</taxon>
        <taxon>Metazoa</taxon>
        <taxon>Spiralia</taxon>
        <taxon>Lophotrochozoa</taxon>
        <taxon>Platyhelminthes</taxon>
        <taxon>Rhabditophora</taxon>
        <taxon>Macrostomorpha</taxon>
        <taxon>Macrostomida</taxon>
        <taxon>Macrostomidae</taxon>
        <taxon>Macrostomum</taxon>
    </lineage>
</organism>
<dbReference type="WBParaSite" id="maker-uti_cns_0004750-snap-gene-0.4-mRNA-1">
    <property type="protein sequence ID" value="maker-uti_cns_0004750-snap-gene-0.4-mRNA-1"/>
    <property type="gene ID" value="maker-uti_cns_0004750-snap-gene-0.4"/>
</dbReference>
<name>A0A1I8H6P2_9PLAT</name>
<protein>
    <submittedName>
        <fullName evidence="3 4">WSC domain-containing protein</fullName>
    </submittedName>
</protein>
<dbReference type="Proteomes" id="UP000095280">
    <property type="component" value="Unplaced"/>
</dbReference>
<dbReference type="InterPro" id="IPR038178">
    <property type="entry name" value="Kringle_sf"/>
</dbReference>
<evidence type="ECO:0000256" key="1">
    <source>
        <dbReference type="ARBA" id="ARBA00023157"/>
    </source>
</evidence>
<keyword evidence="1" id="KW-1015">Disulfide bond</keyword>
<dbReference type="WBParaSite" id="maker-uti_cns_0005212-snap-gene-0.3-mRNA-1">
    <property type="protein sequence ID" value="maker-uti_cns_0005212-snap-gene-0.3-mRNA-1"/>
    <property type="gene ID" value="maker-uti_cns_0005212-snap-gene-0.3"/>
</dbReference>
<dbReference type="Gene3D" id="2.40.20.10">
    <property type="entry name" value="Plasminogen Kringle 4"/>
    <property type="match status" value="1"/>
</dbReference>
<keyword evidence="2" id="KW-1185">Reference proteome</keyword>
<accession>A0A1I8H6P2</accession>
<reference evidence="3 4" key="1">
    <citation type="submission" date="2016-11" db="UniProtKB">
        <authorList>
            <consortium name="WormBaseParasite"/>
        </authorList>
    </citation>
    <scope>IDENTIFICATION</scope>
</reference>
<evidence type="ECO:0000313" key="2">
    <source>
        <dbReference type="Proteomes" id="UP000095280"/>
    </source>
</evidence>
<dbReference type="SUPFAM" id="SSF57440">
    <property type="entry name" value="Kringle-like"/>
    <property type="match status" value="1"/>
</dbReference>
<evidence type="ECO:0000313" key="4">
    <source>
        <dbReference type="WBParaSite" id="maker-uti_cns_0005212-snap-gene-0.3-mRNA-1"/>
    </source>
</evidence>
<dbReference type="AlphaFoldDB" id="A0A1I8H6P2"/>
<proteinExistence type="predicted"/>
<sequence length="171" mass="19014">FPYAGVHRFACYCSDRIVSDRKDYLDTNADNSCTEKCPGHLNQICGGGDGSEAYLSVYRVIALGSVPGFVLPFRPNLAGLSNGPYCFFRDARNSLSASYCNIPYCQISHNNDCLRTNDASQADDLQMARYSGFVNFTESGEGCMDWRSFRVLVLSGNLNYTWDISYSANRV</sequence>